<keyword evidence="2" id="KW-1185">Reference proteome</keyword>
<protein>
    <submittedName>
        <fullName evidence="1">Uncharacterized protein</fullName>
    </submittedName>
</protein>
<reference evidence="1" key="2">
    <citation type="submission" date="2020-09" db="EMBL/GenBank/DDBJ databases">
        <authorList>
            <person name="Sun Q."/>
            <person name="Zhou Y."/>
        </authorList>
    </citation>
    <scope>NUCLEOTIDE SEQUENCE</scope>
    <source>
        <strain evidence="1">CGMCC 1.15493</strain>
    </source>
</reference>
<dbReference type="RefSeq" id="WP_188853128.1">
    <property type="nucleotide sequence ID" value="NZ_BMJJ01000009.1"/>
</dbReference>
<dbReference type="Proteomes" id="UP000613160">
    <property type="component" value="Unassembled WGS sequence"/>
</dbReference>
<name>A0A916Y2X6_9HYPH</name>
<reference evidence="1" key="1">
    <citation type="journal article" date="2014" name="Int. J. Syst. Evol. Microbiol.">
        <title>Complete genome sequence of Corynebacterium casei LMG S-19264T (=DSM 44701T), isolated from a smear-ripened cheese.</title>
        <authorList>
            <consortium name="US DOE Joint Genome Institute (JGI-PGF)"/>
            <person name="Walter F."/>
            <person name="Albersmeier A."/>
            <person name="Kalinowski J."/>
            <person name="Ruckert C."/>
        </authorList>
    </citation>
    <scope>NUCLEOTIDE SEQUENCE</scope>
    <source>
        <strain evidence="1">CGMCC 1.15493</strain>
    </source>
</reference>
<gene>
    <name evidence="1" type="ORF">GCM10011335_35060</name>
</gene>
<organism evidence="1 2">
    <name type="scientific">Aureimonas glaciei</name>
    <dbReference type="NCBI Taxonomy" id="1776957"/>
    <lineage>
        <taxon>Bacteria</taxon>
        <taxon>Pseudomonadati</taxon>
        <taxon>Pseudomonadota</taxon>
        <taxon>Alphaproteobacteria</taxon>
        <taxon>Hyphomicrobiales</taxon>
        <taxon>Aurantimonadaceae</taxon>
        <taxon>Aureimonas</taxon>
    </lineage>
</organism>
<dbReference type="EMBL" id="BMJJ01000009">
    <property type="protein sequence ID" value="GGD28876.1"/>
    <property type="molecule type" value="Genomic_DNA"/>
</dbReference>
<accession>A0A916Y2X6</accession>
<dbReference type="AlphaFoldDB" id="A0A916Y2X6"/>
<evidence type="ECO:0000313" key="2">
    <source>
        <dbReference type="Proteomes" id="UP000613160"/>
    </source>
</evidence>
<evidence type="ECO:0000313" key="1">
    <source>
        <dbReference type="EMBL" id="GGD28876.1"/>
    </source>
</evidence>
<sequence>MTPTELDLQRRLDRAYLALSAGTRAFAFGTGAEMQAWIATYGDVLDDAVRRKSESRAAS</sequence>
<comment type="caution">
    <text evidence="1">The sequence shown here is derived from an EMBL/GenBank/DDBJ whole genome shotgun (WGS) entry which is preliminary data.</text>
</comment>
<proteinExistence type="predicted"/>